<dbReference type="PANTHER" id="PTHR35399:SF2">
    <property type="entry name" value="DUF839 DOMAIN-CONTAINING PROTEIN"/>
    <property type="match status" value="1"/>
</dbReference>
<evidence type="ECO:0000256" key="2">
    <source>
        <dbReference type="SAM" id="SignalP"/>
    </source>
</evidence>
<dbReference type="PANTHER" id="PTHR35399">
    <property type="entry name" value="SLR8030 PROTEIN"/>
    <property type="match status" value="1"/>
</dbReference>
<feature type="compositionally biased region" description="Polar residues" evidence="1">
    <location>
        <begin position="75"/>
        <end position="95"/>
    </location>
</feature>
<keyword evidence="2" id="KW-0732">Signal</keyword>
<gene>
    <name evidence="3" type="ORF">E1288_44585</name>
</gene>
<feature type="chain" id="PRO_5038339047" evidence="2">
    <location>
        <begin position="26"/>
        <end position="239"/>
    </location>
</feature>
<evidence type="ECO:0000313" key="3">
    <source>
        <dbReference type="EMBL" id="TDD34274.1"/>
    </source>
</evidence>
<feature type="region of interest" description="Disordered" evidence="1">
    <location>
        <begin position="48"/>
        <end position="103"/>
    </location>
</feature>
<dbReference type="Proteomes" id="UP000294947">
    <property type="component" value="Unassembled WGS sequence"/>
</dbReference>
<proteinExistence type="predicted"/>
<dbReference type="Pfam" id="PF05787">
    <property type="entry name" value="PhoX"/>
    <property type="match status" value="1"/>
</dbReference>
<dbReference type="AlphaFoldDB" id="A0A4R4XT54"/>
<dbReference type="OrthoDB" id="9801383at2"/>
<sequence length="239" mass="25685">MIASGRQRRASMLARLCCALFIFLATDQALDRCIDTLAAPAFPACTGTRSRGACRAPTTNCARRRRSSITSSRSPNATPRNNSPPCRRTASTSEPEQAGHPRRQVLVANHEYTDEMLIFAGYSSENPTREQVEILWSAHGMTVVVLADNDNRLSPVGTHRLNRRITATTPFDVTGPAAGSNLLKTSADPTGHMVLGTLNNCGGGVTPWGTVLSGEENFNQNFGTPGRAATRSSGRDLND</sequence>
<feature type="region of interest" description="Disordered" evidence="1">
    <location>
        <begin position="220"/>
        <end position="239"/>
    </location>
</feature>
<protein>
    <submittedName>
        <fullName evidence="3">DUF839 domain-containing protein</fullName>
    </submittedName>
</protein>
<feature type="signal peptide" evidence="2">
    <location>
        <begin position="1"/>
        <end position="25"/>
    </location>
</feature>
<evidence type="ECO:0000313" key="4">
    <source>
        <dbReference type="Proteomes" id="UP000294947"/>
    </source>
</evidence>
<name>A0A4R4XT54_9PSEU</name>
<keyword evidence="4" id="KW-1185">Reference proteome</keyword>
<dbReference type="InterPro" id="IPR008557">
    <property type="entry name" value="PhoX"/>
</dbReference>
<comment type="caution">
    <text evidence="3">The sequence shown here is derived from an EMBL/GenBank/DDBJ whole genome shotgun (WGS) entry which is preliminary data.</text>
</comment>
<accession>A0A4R4XT54</accession>
<organism evidence="3 4">
    <name type="scientific">Saccharopolyspora elongata</name>
    <dbReference type="NCBI Taxonomy" id="2530387"/>
    <lineage>
        <taxon>Bacteria</taxon>
        <taxon>Bacillati</taxon>
        <taxon>Actinomycetota</taxon>
        <taxon>Actinomycetes</taxon>
        <taxon>Pseudonocardiales</taxon>
        <taxon>Pseudonocardiaceae</taxon>
        <taxon>Saccharopolyspora</taxon>
    </lineage>
</organism>
<dbReference type="EMBL" id="SMKW01000146">
    <property type="protein sequence ID" value="TDD34274.1"/>
    <property type="molecule type" value="Genomic_DNA"/>
</dbReference>
<evidence type="ECO:0000256" key="1">
    <source>
        <dbReference type="SAM" id="MobiDB-lite"/>
    </source>
</evidence>
<reference evidence="3 4" key="1">
    <citation type="submission" date="2019-03" db="EMBL/GenBank/DDBJ databases">
        <title>Draft genome sequences of novel Actinobacteria.</title>
        <authorList>
            <person name="Sahin N."/>
            <person name="Ay H."/>
            <person name="Saygin H."/>
        </authorList>
    </citation>
    <scope>NUCLEOTIDE SEQUENCE [LARGE SCALE GENOMIC DNA]</scope>
    <source>
        <strain evidence="3 4">7K502</strain>
    </source>
</reference>